<dbReference type="CDD" id="cd02440">
    <property type="entry name" value="AdoMet_MTases"/>
    <property type="match status" value="1"/>
</dbReference>
<feature type="binding site" evidence="3">
    <location>
        <position position="138"/>
    </location>
    <ligand>
        <name>carboxy-S-adenosyl-L-methionine</name>
        <dbReference type="ChEBI" id="CHEBI:134278"/>
    </ligand>
</feature>
<keyword evidence="1 3" id="KW-0808">Transferase</keyword>
<feature type="binding site" evidence="3">
    <location>
        <position position="326"/>
    </location>
    <ligand>
        <name>carboxy-S-adenosyl-L-methionine</name>
        <dbReference type="ChEBI" id="CHEBI:134278"/>
    </ligand>
</feature>
<dbReference type="PANTHER" id="PTHR43464">
    <property type="entry name" value="METHYLTRANSFERASE"/>
    <property type="match status" value="1"/>
</dbReference>
<dbReference type="NCBIfam" id="TIGR00452">
    <property type="entry name" value="tRNA 5-methoxyuridine(34)/uridine 5-oxyacetic acid(34) synthase CmoB"/>
    <property type="match status" value="1"/>
</dbReference>
<feature type="binding site" evidence="3">
    <location>
        <begin position="191"/>
        <end position="192"/>
    </location>
    <ligand>
        <name>carboxy-S-adenosyl-L-methionine</name>
        <dbReference type="ChEBI" id="CHEBI:134278"/>
    </ligand>
</feature>
<dbReference type="Gene3D" id="3.40.50.150">
    <property type="entry name" value="Vaccinia Virus protein VP39"/>
    <property type="match status" value="1"/>
</dbReference>
<dbReference type="Proteomes" id="UP000191418">
    <property type="component" value="Unassembled WGS sequence"/>
</dbReference>
<dbReference type="InterPro" id="IPR010017">
    <property type="entry name" value="CmoB"/>
</dbReference>
<dbReference type="NCBIfam" id="NF011650">
    <property type="entry name" value="PRK15068.1"/>
    <property type="match status" value="1"/>
</dbReference>
<dbReference type="OrthoDB" id="9773188at2"/>
<sequence length="336" mass="38496">MLNYAPLYQKFAEEGLTRWLALVPEQLDAGLDVKRYADLAGWQRVLEKFPTVEQLAEQGYQINIALDQSAVSIETTPALPDSEQAKYRNLFKKLMPWRKGPFQLHGTYINTEWRSDWKWDRLCEFIAPLHNRRILDVGCGSGYHCWRMAGAGARMVVGIDPSPRFHMQFQLLRRLMGLADGNKVFHLPVGIEDVPANLDYFDTVFSMGVLYHRPSPMDHLYQLKAALRPGGELVLETLVIDGDENQVLVPADRYAMMNNVWFLPSPDALVLWLKKCGFVNVRVVDISTTTLDEQRSTEWMTFHSLVDFLDPKDQSKTVEGYPAPKRAVVLAERPYH</sequence>
<gene>
    <name evidence="3" type="primary">cmoB</name>
    <name evidence="4" type="ORF">BTE48_04295</name>
</gene>
<protein>
    <recommendedName>
        <fullName evidence="3">tRNA U34 carboxymethyltransferase</fullName>
        <ecNumber evidence="3">2.5.1.-</ecNumber>
    </recommendedName>
</protein>
<proteinExistence type="inferred from homology"/>
<dbReference type="EMBL" id="MTSM01000004">
    <property type="protein sequence ID" value="OPX56205.1"/>
    <property type="molecule type" value="Genomic_DNA"/>
</dbReference>
<accession>A0A1T4M8S9</accession>
<evidence type="ECO:0000256" key="3">
    <source>
        <dbReference type="HAMAP-Rule" id="MF_01590"/>
    </source>
</evidence>
<dbReference type="PANTHER" id="PTHR43464:SF95">
    <property type="entry name" value="TRNA U34 CARBOXYMETHYLTRANSFERASE"/>
    <property type="match status" value="1"/>
</dbReference>
<comment type="catalytic activity">
    <reaction evidence="3">
        <text>carboxy-S-adenosyl-L-methionine + 5-hydroxyuridine(34) in tRNA = 5-carboxymethoxyuridine(34) in tRNA + S-adenosyl-L-homocysteine + H(+)</text>
        <dbReference type="Rhea" id="RHEA:52848"/>
        <dbReference type="Rhea" id="RHEA-COMP:13381"/>
        <dbReference type="Rhea" id="RHEA-COMP:13383"/>
        <dbReference type="ChEBI" id="CHEBI:15378"/>
        <dbReference type="ChEBI" id="CHEBI:57856"/>
        <dbReference type="ChEBI" id="CHEBI:134278"/>
        <dbReference type="ChEBI" id="CHEBI:136877"/>
        <dbReference type="ChEBI" id="CHEBI:136879"/>
    </reaction>
</comment>
<feature type="binding site" evidence="3">
    <location>
        <position position="211"/>
    </location>
    <ligand>
        <name>carboxy-S-adenosyl-L-methionine</name>
        <dbReference type="ChEBI" id="CHEBI:134278"/>
    </ligand>
</feature>
<feature type="binding site" evidence="3">
    <location>
        <position position="113"/>
    </location>
    <ligand>
        <name>carboxy-S-adenosyl-L-methionine</name>
        <dbReference type="ChEBI" id="CHEBI:134278"/>
    </ligand>
</feature>
<feature type="binding site" evidence="3">
    <location>
        <begin position="160"/>
        <end position="162"/>
    </location>
    <ligand>
        <name>carboxy-S-adenosyl-L-methionine</name>
        <dbReference type="ChEBI" id="CHEBI:134278"/>
    </ligand>
</feature>
<feature type="binding site" evidence="3">
    <location>
        <position position="207"/>
    </location>
    <ligand>
        <name>carboxy-S-adenosyl-L-methionine</name>
        <dbReference type="ChEBI" id="CHEBI:134278"/>
    </ligand>
</feature>
<evidence type="ECO:0000313" key="5">
    <source>
        <dbReference type="Proteomes" id="UP000191418"/>
    </source>
</evidence>
<dbReference type="InterPro" id="IPR027555">
    <property type="entry name" value="Mo5U34_MeTrfas-like"/>
</dbReference>
<keyword evidence="5" id="KW-1185">Reference proteome</keyword>
<dbReference type="RefSeq" id="WP_078744309.1">
    <property type="nucleotide sequence ID" value="NZ_FUXG01000003.1"/>
</dbReference>
<reference evidence="4 5" key="1">
    <citation type="submission" date="2017-01" db="EMBL/GenBank/DDBJ databases">
        <title>Genome Sequencing of a Marine Spirillum, Oceanospirillum multiglobuliferum ATCC 33336, from Japan.</title>
        <authorList>
            <person name="Carney J.G."/>
            <person name="Trachtenberg A.M."/>
            <person name="Rheaume B.A."/>
            <person name="Linnane J.D."/>
            <person name="Pitts N.L."/>
            <person name="Mykles D.L."/>
            <person name="Maclea K.S."/>
        </authorList>
    </citation>
    <scope>NUCLEOTIDE SEQUENCE [LARGE SCALE GENOMIC DNA]</scope>
    <source>
        <strain evidence="4 5">ATCC 33336</strain>
    </source>
</reference>
<dbReference type="HAMAP" id="MF_01590">
    <property type="entry name" value="tRNA_carboxymethyltr_CmoB"/>
    <property type="match status" value="1"/>
</dbReference>
<comment type="similarity">
    <text evidence="3">Belongs to the class I-like SAM-binding methyltransferase superfamily. CmoB family.</text>
</comment>
<comment type="function">
    <text evidence="3">Catalyzes carboxymethyl transfer from carboxy-S-adenosyl-L-methionine (Cx-SAM) to 5-hydroxyuridine (ho5U) to form 5-carboxymethoxyuridine (cmo5U) at position 34 in tRNAs.</text>
</comment>
<dbReference type="AlphaFoldDB" id="A0A1T4M8S9"/>
<evidence type="ECO:0000256" key="2">
    <source>
        <dbReference type="ARBA" id="ARBA00022694"/>
    </source>
</evidence>
<dbReference type="EC" id="2.5.1.-" evidence="3"/>
<evidence type="ECO:0000256" key="1">
    <source>
        <dbReference type="ARBA" id="ARBA00022679"/>
    </source>
</evidence>
<comment type="caution">
    <text evidence="4">The sequence shown here is derived from an EMBL/GenBank/DDBJ whole genome shotgun (WGS) entry which is preliminary data.</text>
</comment>
<dbReference type="SUPFAM" id="SSF53335">
    <property type="entry name" value="S-adenosyl-L-methionine-dependent methyltransferases"/>
    <property type="match status" value="1"/>
</dbReference>
<dbReference type="GO" id="GO:0008168">
    <property type="term" value="F:methyltransferase activity"/>
    <property type="evidence" value="ECO:0007669"/>
    <property type="project" value="TreeGrafter"/>
</dbReference>
<feature type="binding site" evidence="3">
    <location>
        <position position="118"/>
    </location>
    <ligand>
        <name>carboxy-S-adenosyl-L-methionine</name>
        <dbReference type="ChEBI" id="CHEBI:134278"/>
    </ligand>
</feature>
<name>A0A1T4M8S9_9GAMM</name>
<evidence type="ECO:0000313" key="4">
    <source>
        <dbReference type="EMBL" id="OPX56205.1"/>
    </source>
</evidence>
<comment type="subunit">
    <text evidence="3">Homotetramer.</text>
</comment>
<dbReference type="Pfam" id="PF08003">
    <property type="entry name" value="Methyltransf_9"/>
    <property type="match status" value="1"/>
</dbReference>
<dbReference type="InterPro" id="IPR029063">
    <property type="entry name" value="SAM-dependent_MTases_sf"/>
</dbReference>
<dbReference type="GO" id="GO:0002098">
    <property type="term" value="P:tRNA wobble uridine modification"/>
    <property type="evidence" value="ECO:0007669"/>
    <property type="project" value="InterPro"/>
</dbReference>
<organism evidence="4 5">
    <name type="scientific">Oceanospirillum multiglobuliferum</name>
    <dbReference type="NCBI Taxonomy" id="64969"/>
    <lineage>
        <taxon>Bacteria</taxon>
        <taxon>Pseudomonadati</taxon>
        <taxon>Pseudomonadota</taxon>
        <taxon>Gammaproteobacteria</taxon>
        <taxon>Oceanospirillales</taxon>
        <taxon>Oceanospirillaceae</taxon>
        <taxon>Oceanospirillum</taxon>
    </lineage>
</organism>
<dbReference type="STRING" id="64969.SAMN02745127_00706"/>
<dbReference type="GO" id="GO:0016765">
    <property type="term" value="F:transferase activity, transferring alkyl or aryl (other than methyl) groups"/>
    <property type="evidence" value="ECO:0007669"/>
    <property type="project" value="UniProtKB-UniRule"/>
</dbReference>
<keyword evidence="2 3" id="KW-0819">tRNA processing</keyword>
<feature type="binding site" evidence="3">
    <location>
        <position position="99"/>
    </location>
    <ligand>
        <name>carboxy-S-adenosyl-L-methionine</name>
        <dbReference type="ChEBI" id="CHEBI:134278"/>
    </ligand>
</feature>